<dbReference type="EMBL" id="FNMY01000002">
    <property type="protein sequence ID" value="SDW59145.1"/>
    <property type="molecule type" value="Genomic_DNA"/>
</dbReference>
<gene>
    <name evidence="2" type="ORF">SAMN04487892_1742</name>
</gene>
<dbReference type="AlphaFoldDB" id="A0A1H2USV3"/>
<proteinExistence type="predicted"/>
<reference evidence="3" key="1">
    <citation type="submission" date="2016-10" db="EMBL/GenBank/DDBJ databases">
        <authorList>
            <person name="Varghese N."/>
            <person name="Submissions S."/>
        </authorList>
    </citation>
    <scope>NUCLEOTIDE SEQUENCE [LARGE SCALE GENOMIC DNA]</scope>
    <source>
        <strain evidence="3">DSM 25030</strain>
    </source>
</reference>
<accession>A0A1H2USV3</accession>
<sequence>MILEPIERTDLAPKTKELYDQFEQLTLEIKKKRLPEEVVFDINKHINELNAETDSDKLLRKLIRKKQSGILELLEKKLKIVTINHFRNKWMALGMLVFGIPIGTALGSSLGNMAFLGIGIPIGLSVGLAVGNGMDKKAFEEGRQLDIEIKR</sequence>
<evidence type="ECO:0000313" key="2">
    <source>
        <dbReference type="EMBL" id="SDW59145.1"/>
    </source>
</evidence>
<dbReference type="STRING" id="1073328.SAMN05216294_0550"/>
<keyword evidence="3" id="KW-1185">Reference proteome</keyword>
<keyword evidence="1" id="KW-0472">Membrane</keyword>
<feature type="transmembrane region" description="Helical" evidence="1">
    <location>
        <begin position="113"/>
        <end position="134"/>
    </location>
</feature>
<protein>
    <submittedName>
        <fullName evidence="2">Uncharacterized protein</fullName>
    </submittedName>
</protein>
<name>A0A1H2USV3_9FLAO</name>
<dbReference type="Proteomes" id="UP000199592">
    <property type="component" value="Unassembled WGS sequence"/>
</dbReference>
<feature type="transmembrane region" description="Helical" evidence="1">
    <location>
        <begin position="90"/>
        <end position="107"/>
    </location>
</feature>
<keyword evidence="1" id="KW-0812">Transmembrane</keyword>
<evidence type="ECO:0000256" key="1">
    <source>
        <dbReference type="SAM" id="Phobius"/>
    </source>
</evidence>
<dbReference type="RefSeq" id="WP_245668054.1">
    <property type="nucleotide sequence ID" value="NZ_FNKI01000001.1"/>
</dbReference>
<keyword evidence="1" id="KW-1133">Transmembrane helix</keyword>
<organism evidence="2 3">
    <name type="scientific">Flagellimonas zhangzhouensis</name>
    <dbReference type="NCBI Taxonomy" id="1073328"/>
    <lineage>
        <taxon>Bacteria</taxon>
        <taxon>Pseudomonadati</taxon>
        <taxon>Bacteroidota</taxon>
        <taxon>Flavobacteriia</taxon>
        <taxon>Flavobacteriales</taxon>
        <taxon>Flavobacteriaceae</taxon>
        <taxon>Flagellimonas</taxon>
    </lineage>
</organism>
<evidence type="ECO:0000313" key="3">
    <source>
        <dbReference type="Proteomes" id="UP000199592"/>
    </source>
</evidence>